<dbReference type="Proteomes" id="UP001418222">
    <property type="component" value="Unassembled WGS sequence"/>
</dbReference>
<gene>
    <name evidence="1" type="ORF">KSP39_PZI016656</name>
</gene>
<dbReference type="CDD" id="cd09272">
    <property type="entry name" value="RNase_HI_RT_Ty1"/>
    <property type="match status" value="1"/>
</dbReference>
<evidence type="ECO:0000313" key="2">
    <source>
        <dbReference type="Proteomes" id="UP001418222"/>
    </source>
</evidence>
<protein>
    <recommendedName>
        <fullName evidence="3">Copia protein</fullName>
    </recommendedName>
</protein>
<name>A0AAP0B725_9ASPA</name>
<proteinExistence type="predicted"/>
<evidence type="ECO:0000313" key="1">
    <source>
        <dbReference type="EMBL" id="KAK8931094.1"/>
    </source>
</evidence>
<dbReference type="PANTHER" id="PTHR11439:SF467">
    <property type="entry name" value="INTEGRASE CATALYTIC DOMAIN-CONTAINING PROTEIN"/>
    <property type="match status" value="1"/>
</dbReference>
<accession>A0AAP0B725</accession>
<sequence>MTYGVCEGLWLRSLLSDLGLSEDQPIRLYCDNKTAIIISDNLVQHDRTKHIEVDRHFIKENIEKGLVCTPFVPFDRQLADILMKSLSGITFGRIVVKFPI</sequence>
<organism evidence="1 2">
    <name type="scientific">Platanthera zijinensis</name>
    <dbReference type="NCBI Taxonomy" id="2320716"/>
    <lineage>
        <taxon>Eukaryota</taxon>
        <taxon>Viridiplantae</taxon>
        <taxon>Streptophyta</taxon>
        <taxon>Embryophyta</taxon>
        <taxon>Tracheophyta</taxon>
        <taxon>Spermatophyta</taxon>
        <taxon>Magnoliopsida</taxon>
        <taxon>Liliopsida</taxon>
        <taxon>Asparagales</taxon>
        <taxon>Orchidaceae</taxon>
        <taxon>Orchidoideae</taxon>
        <taxon>Orchideae</taxon>
        <taxon>Orchidinae</taxon>
        <taxon>Platanthera</taxon>
    </lineage>
</organism>
<reference evidence="1 2" key="1">
    <citation type="journal article" date="2022" name="Nat. Plants">
        <title>Genomes of leafy and leafless Platanthera orchids illuminate the evolution of mycoheterotrophy.</title>
        <authorList>
            <person name="Li M.H."/>
            <person name="Liu K.W."/>
            <person name="Li Z."/>
            <person name="Lu H.C."/>
            <person name="Ye Q.L."/>
            <person name="Zhang D."/>
            <person name="Wang J.Y."/>
            <person name="Li Y.F."/>
            <person name="Zhong Z.M."/>
            <person name="Liu X."/>
            <person name="Yu X."/>
            <person name="Liu D.K."/>
            <person name="Tu X.D."/>
            <person name="Liu B."/>
            <person name="Hao Y."/>
            <person name="Liao X.Y."/>
            <person name="Jiang Y.T."/>
            <person name="Sun W.H."/>
            <person name="Chen J."/>
            <person name="Chen Y.Q."/>
            <person name="Ai Y."/>
            <person name="Zhai J.W."/>
            <person name="Wu S.S."/>
            <person name="Zhou Z."/>
            <person name="Hsiao Y.Y."/>
            <person name="Wu W.L."/>
            <person name="Chen Y.Y."/>
            <person name="Lin Y.F."/>
            <person name="Hsu J.L."/>
            <person name="Li C.Y."/>
            <person name="Wang Z.W."/>
            <person name="Zhao X."/>
            <person name="Zhong W.Y."/>
            <person name="Ma X.K."/>
            <person name="Ma L."/>
            <person name="Huang J."/>
            <person name="Chen G.Z."/>
            <person name="Huang M.Z."/>
            <person name="Huang L."/>
            <person name="Peng D.H."/>
            <person name="Luo Y.B."/>
            <person name="Zou S.Q."/>
            <person name="Chen S.P."/>
            <person name="Lan S."/>
            <person name="Tsai W.C."/>
            <person name="Van de Peer Y."/>
            <person name="Liu Z.J."/>
        </authorList>
    </citation>
    <scope>NUCLEOTIDE SEQUENCE [LARGE SCALE GENOMIC DNA]</scope>
    <source>
        <strain evidence="1">Lor287</strain>
    </source>
</reference>
<keyword evidence="2" id="KW-1185">Reference proteome</keyword>
<dbReference type="EMBL" id="JBBWWQ010000014">
    <property type="protein sequence ID" value="KAK8931094.1"/>
    <property type="molecule type" value="Genomic_DNA"/>
</dbReference>
<comment type="caution">
    <text evidence="1">The sequence shown here is derived from an EMBL/GenBank/DDBJ whole genome shotgun (WGS) entry which is preliminary data.</text>
</comment>
<dbReference type="AlphaFoldDB" id="A0AAP0B725"/>
<dbReference type="PANTHER" id="PTHR11439">
    <property type="entry name" value="GAG-POL-RELATED RETROTRANSPOSON"/>
    <property type="match status" value="1"/>
</dbReference>
<evidence type="ECO:0008006" key="3">
    <source>
        <dbReference type="Google" id="ProtNLM"/>
    </source>
</evidence>